<feature type="compositionally biased region" description="Low complexity" evidence="1">
    <location>
        <begin position="447"/>
        <end position="458"/>
    </location>
</feature>
<dbReference type="AlphaFoldDB" id="A0A8J2KE15"/>
<name>A0A8J2KE15_9HEXA</name>
<gene>
    <name evidence="2" type="ORF">AFUS01_LOCUS26683</name>
</gene>
<feature type="compositionally biased region" description="Polar residues" evidence="1">
    <location>
        <begin position="337"/>
        <end position="350"/>
    </location>
</feature>
<dbReference type="Proteomes" id="UP000708208">
    <property type="component" value="Unassembled WGS sequence"/>
</dbReference>
<feature type="region of interest" description="Disordered" evidence="1">
    <location>
        <begin position="54"/>
        <end position="73"/>
    </location>
</feature>
<feature type="region of interest" description="Disordered" evidence="1">
    <location>
        <begin position="213"/>
        <end position="235"/>
    </location>
</feature>
<feature type="compositionally biased region" description="Polar residues" evidence="1">
    <location>
        <begin position="466"/>
        <end position="498"/>
    </location>
</feature>
<sequence length="880" mass="98447">MEMSRTLPNHVETIPDEYISQGGVEGDEFPNTCWECKKMIRKYLCETTVLNNADMKNPKGNRNSSGPFDLSHEGQSKALRSCMRQCPPGEVNSYLGREAPSMFNQQPFPVVPYPPHFQPFSNNGGQGQFCQNGLYPFDRFLNDPNQGAPLMQRQYFQEGPQTNQDVSESLSAAIPWERNPSIWTNSSKTRLCRDEATSPSDTSEIYCMEGGAQTQKPTLANATSQTPSHDRDRGIQTLTPPGLHGGYQTANPTHSSECVQTPEAPRDLKLTQTGIPDESFATTQITNAYDNQMNNSALRYGLECDAARDTKMREETQRSSVVEAALALQQRPLEINSANDLATRTKSTAKPNDITAGDRNYASKNERMLAQQMLDSNRMAAPENPESNQFAAPQNPESNRFSAPQDPGSNMAATQDPGSNMAAPQNPESNRMAAPQNPESNRMAASQNPYPNQMPPQQHFDPNRTLAHQNENPDVNAQRNKNYSSYKNSIPKSQSSPRLSEEGFNQLPMSQVNLSPPAPLLPPPQLQDHRTPLRTVEAEPNKPLNAPNQGLDSQVLNYPHSRPPTSHPSIIINLTSTPYGPKYSCVPCCDGIQIWEQMPNPAYGTRQMAPIPNYRDFPVGVPYHTGGAQNFGNRQIVDAQFAGKSYGSPRHASTAENYPRKSTLEQNNFSSLEQDLLETSRKDQSDTSSSMVYETNEIHKRENMREVEDVTSNTPKNGGQTALVPTNRYPNPNFRNSWSSHPKGKKYQAIHSDFPPNPCSRASLLANGNDCNIRNQWCCPNANACMVEEKQLYLNRPQGIARKIKHNKVREPSCYPLRFENDRFKMDETAMDEAEFRNSRLRPKYGQKCTESICKCKGFGPARNPINPMRYILVEDEDQE</sequence>
<feature type="compositionally biased region" description="Polar residues" evidence="1">
    <location>
        <begin position="213"/>
        <end position="227"/>
    </location>
</feature>
<feature type="region of interest" description="Disordered" evidence="1">
    <location>
        <begin position="644"/>
        <end position="665"/>
    </location>
</feature>
<evidence type="ECO:0000313" key="2">
    <source>
        <dbReference type="EMBL" id="CAG7816046.1"/>
    </source>
</evidence>
<keyword evidence="3" id="KW-1185">Reference proteome</keyword>
<evidence type="ECO:0000256" key="1">
    <source>
        <dbReference type="SAM" id="MobiDB-lite"/>
    </source>
</evidence>
<feature type="compositionally biased region" description="Polar residues" evidence="1">
    <location>
        <begin position="710"/>
        <end position="731"/>
    </location>
</feature>
<protein>
    <submittedName>
        <fullName evidence="2">Uncharacterized protein</fullName>
    </submittedName>
</protein>
<feature type="compositionally biased region" description="Polar residues" evidence="1">
    <location>
        <begin position="385"/>
        <end position="429"/>
    </location>
</feature>
<feature type="region of interest" description="Disordered" evidence="1">
    <location>
        <begin position="337"/>
        <end position="363"/>
    </location>
</feature>
<organism evidence="2 3">
    <name type="scientific">Allacma fusca</name>
    <dbReference type="NCBI Taxonomy" id="39272"/>
    <lineage>
        <taxon>Eukaryota</taxon>
        <taxon>Metazoa</taxon>
        <taxon>Ecdysozoa</taxon>
        <taxon>Arthropoda</taxon>
        <taxon>Hexapoda</taxon>
        <taxon>Collembola</taxon>
        <taxon>Symphypleona</taxon>
        <taxon>Sminthuridae</taxon>
        <taxon>Allacma</taxon>
    </lineage>
</organism>
<comment type="caution">
    <text evidence="2">The sequence shown here is derived from an EMBL/GenBank/DDBJ whole genome shotgun (WGS) entry which is preliminary data.</text>
</comment>
<feature type="compositionally biased region" description="Pro residues" evidence="1">
    <location>
        <begin position="516"/>
        <end position="525"/>
    </location>
</feature>
<evidence type="ECO:0000313" key="3">
    <source>
        <dbReference type="Proteomes" id="UP000708208"/>
    </source>
</evidence>
<accession>A0A8J2KE15</accession>
<feature type="region of interest" description="Disordered" evidence="1">
    <location>
        <begin position="706"/>
        <end position="731"/>
    </location>
</feature>
<reference evidence="2" key="1">
    <citation type="submission" date="2021-06" db="EMBL/GenBank/DDBJ databases">
        <authorList>
            <person name="Hodson N. C."/>
            <person name="Mongue J. A."/>
            <person name="Jaron S. K."/>
        </authorList>
    </citation>
    <scope>NUCLEOTIDE SEQUENCE</scope>
</reference>
<feature type="region of interest" description="Disordered" evidence="1">
    <location>
        <begin position="509"/>
        <end position="528"/>
    </location>
</feature>
<feature type="region of interest" description="Disordered" evidence="1">
    <location>
        <begin position="380"/>
        <end position="501"/>
    </location>
</feature>
<proteinExistence type="predicted"/>
<dbReference type="EMBL" id="CAJVCH010359424">
    <property type="protein sequence ID" value="CAG7816046.1"/>
    <property type="molecule type" value="Genomic_DNA"/>
</dbReference>
<feature type="compositionally biased region" description="Polar residues" evidence="1">
    <location>
        <begin position="437"/>
        <end position="446"/>
    </location>
</feature>